<feature type="domain" description="EGF-like" evidence="5 6">
    <location>
        <begin position="331"/>
        <end position="342"/>
    </location>
</feature>
<feature type="compositionally biased region" description="Basic and acidic residues" evidence="4">
    <location>
        <begin position="7"/>
        <end position="20"/>
    </location>
</feature>
<reference evidence="7 8" key="1">
    <citation type="journal article" date="2015" name="Genome Biol. Evol.">
        <title>Comparative Genomics of a Bacterivorous Green Alga Reveals Evolutionary Causalities and Consequences of Phago-Mixotrophic Mode of Nutrition.</title>
        <authorList>
            <person name="Burns J.A."/>
            <person name="Paasch A."/>
            <person name="Narechania A."/>
            <person name="Kim E."/>
        </authorList>
    </citation>
    <scope>NUCLEOTIDE SEQUENCE [LARGE SCALE GENOMIC DNA]</scope>
    <source>
        <strain evidence="7 8">PLY_AMNH</strain>
    </source>
</reference>
<dbReference type="AlphaFoldDB" id="A0AAE0BTZ6"/>
<feature type="domain" description="EGF-like" evidence="5">
    <location>
        <begin position="97"/>
        <end position="108"/>
    </location>
</feature>
<evidence type="ECO:0000313" key="7">
    <source>
        <dbReference type="EMBL" id="KAK3242193.1"/>
    </source>
</evidence>
<gene>
    <name evidence="7" type="ORF">CYMTET_48099</name>
</gene>
<dbReference type="InterPro" id="IPR040911">
    <property type="entry name" value="Exostosin_GT47"/>
</dbReference>
<feature type="compositionally biased region" description="Basic and acidic residues" evidence="4">
    <location>
        <begin position="50"/>
        <end position="69"/>
    </location>
</feature>
<dbReference type="InterPro" id="IPR004263">
    <property type="entry name" value="Exostosin"/>
</dbReference>
<evidence type="ECO:0000313" key="8">
    <source>
        <dbReference type="Proteomes" id="UP001190700"/>
    </source>
</evidence>
<comment type="subcellular location">
    <subcellularLocation>
        <location evidence="1">Golgi apparatus membrane</location>
        <topology evidence="1">Single-pass type II membrane protein</topology>
    </subcellularLocation>
</comment>
<dbReference type="PANTHER" id="PTHR11062:SF376">
    <property type="entry name" value="EXOSTOSIN FAMILY PROTEIN"/>
    <property type="match status" value="1"/>
</dbReference>
<comment type="similarity">
    <text evidence="2">Belongs to the glycosyltransferase 47 family.</text>
</comment>
<evidence type="ECO:0000259" key="5">
    <source>
        <dbReference type="PROSITE" id="PS00022"/>
    </source>
</evidence>
<dbReference type="Proteomes" id="UP001190700">
    <property type="component" value="Unassembled WGS sequence"/>
</dbReference>
<dbReference type="PROSITE" id="PS01186">
    <property type="entry name" value="EGF_2"/>
    <property type="match status" value="1"/>
</dbReference>
<feature type="region of interest" description="Disordered" evidence="4">
    <location>
        <begin position="1"/>
        <end position="29"/>
    </location>
</feature>
<evidence type="ECO:0000256" key="4">
    <source>
        <dbReference type="SAM" id="MobiDB-lite"/>
    </source>
</evidence>
<feature type="region of interest" description="Disordered" evidence="4">
    <location>
        <begin position="50"/>
        <end position="76"/>
    </location>
</feature>
<evidence type="ECO:0000259" key="6">
    <source>
        <dbReference type="PROSITE" id="PS01186"/>
    </source>
</evidence>
<name>A0AAE0BTZ6_9CHLO</name>
<accession>A0AAE0BTZ6</accession>
<evidence type="ECO:0000256" key="1">
    <source>
        <dbReference type="ARBA" id="ARBA00004323"/>
    </source>
</evidence>
<keyword evidence="3" id="KW-0333">Golgi apparatus</keyword>
<protein>
    <recommendedName>
        <fullName evidence="5 6">EGF-like domain-containing protein</fullName>
    </recommendedName>
</protein>
<dbReference type="SMART" id="SM00181">
    <property type="entry name" value="EGF"/>
    <property type="match status" value="3"/>
</dbReference>
<sequence>MVQATQEARRQHDTLREQKGRIAQTQAEKRYIRRSEEVIVSDAREELKWRSGEEKRNRKDQDAFNRKLDVSGPQSEYGCDKGCNFPQATCQRDLGRCDCPPHRSGPACQYAARPNCRVNNQGGMASGVANETAFELRCDLPTLPCGCYLDCIRSFGRVGEDMPPFCFNVSAVAAISAGKQSLFNAPLVAVKDGKIREDAVITNCALSPKQTCEAAPWAKTFDQSAPCSSPRCVPILRDVHARLHVSSYVKHTNDTKYTVLSSKEEAMRSTLDAGCTKPTCGGNGICLHGRCECGQGFLLVNNECKPESNTALPPRCLSGCSERGVCDEGTCVCHHGYYGSDCSLSVDMNGTERLWEKAPRSHVPSPAIYVYNLPPRFNAHLLPPSSFWRHDGKGLAPMLFLDRLLSSQHRTSDPAQADYFFVGVAGSYAGDKGVADAIQYIQATYSYWNKTGGADHIFLVSADEGSCNGDTMSTIANSSIRLAYFGYHGANLTQNSEKCFHPDKDIVIPSFGFTKDIAEHSWEEQEPITRAIHPREVTLQFAGEIVDWDTEGSRARMITGQLNVRRMVYRMFKDVPGFEISIPEQHKENFYQMQQAVFCLAPAGKFGHWGRRIPLAALLGCIPVIIQDNYEQPFEKILPYERFAVRIDEADTRNLPSILKNISDANLLNMQRELACVASRFYWSTIFGPFREEQGIDKEDAFTTLMLILRSRLAGGNPSVGDDAIGFH</sequence>
<dbReference type="GO" id="GO:0016757">
    <property type="term" value="F:glycosyltransferase activity"/>
    <property type="evidence" value="ECO:0007669"/>
    <property type="project" value="InterPro"/>
</dbReference>
<keyword evidence="8" id="KW-1185">Reference proteome</keyword>
<dbReference type="Gene3D" id="2.170.300.10">
    <property type="entry name" value="Tie2 ligand-binding domain superfamily"/>
    <property type="match status" value="1"/>
</dbReference>
<dbReference type="EMBL" id="LGRX02033218">
    <property type="protein sequence ID" value="KAK3242193.1"/>
    <property type="molecule type" value="Genomic_DNA"/>
</dbReference>
<proteinExistence type="inferred from homology"/>
<dbReference type="InterPro" id="IPR000742">
    <property type="entry name" value="EGF"/>
</dbReference>
<dbReference type="PANTHER" id="PTHR11062">
    <property type="entry name" value="EXOSTOSIN HEPARAN SULFATE GLYCOSYLTRANSFERASE -RELATED"/>
    <property type="match status" value="1"/>
</dbReference>
<dbReference type="GO" id="GO:0000139">
    <property type="term" value="C:Golgi membrane"/>
    <property type="evidence" value="ECO:0007669"/>
    <property type="project" value="UniProtKB-SubCell"/>
</dbReference>
<dbReference type="Pfam" id="PF03016">
    <property type="entry name" value="Exostosin_GT47"/>
    <property type="match status" value="1"/>
</dbReference>
<comment type="caution">
    <text evidence="7">The sequence shown here is derived from an EMBL/GenBank/DDBJ whole genome shotgun (WGS) entry which is preliminary data.</text>
</comment>
<organism evidence="7 8">
    <name type="scientific">Cymbomonas tetramitiformis</name>
    <dbReference type="NCBI Taxonomy" id="36881"/>
    <lineage>
        <taxon>Eukaryota</taxon>
        <taxon>Viridiplantae</taxon>
        <taxon>Chlorophyta</taxon>
        <taxon>Pyramimonadophyceae</taxon>
        <taxon>Pyramimonadales</taxon>
        <taxon>Pyramimonadaceae</taxon>
        <taxon>Cymbomonas</taxon>
    </lineage>
</organism>
<evidence type="ECO:0000256" key="3">
    <source>
        <dbReference type="ARBA" id="ARBA00023034"/>
    </source>
</evidence>
<dbReference type="PROSITE" id="PS00022">
    <property type="entry name" value="EGF_1"/>
    <property type="match status" value="2"/>
</dbReference>
<evidence type="ECO:0000256" key="2">
    <source>
        <dbReference type="ARBA" id="ARBA00010271"/>
    </source>
</evidence>